<name>S7X0M8_9FLAO</name>
<dbReference type="STRING" id="641526.ADIWIN_2464"/>
<keyword evidence="1" id="KW-0812">Transmembrane</keyword>
<comment type="caution">
    <text evidence="2">The sequence shown here is derived from an EMBL/GenBank/DDBJ whole genome shotgun (WGS) entry which is preliminary data.</text>
</comment>
<evidence type="ECO:0008006" key="4">
    <source>
        <dbReference type="Google" id="ProtNLM"/>
    </source>
</evidence>
<proteinExistence type="predicted"/>
<accession>S7X0M8</accession>
<sequence>MIRKGMKLYSILFGVCPKCHQESMYQNKNPYILSEVIKMEETCSHCKTKYEIEPSFFYGSMYVSYGVGIAFSVAAFIISYNMLGSSLTIAFIAIIVTLIGFMPVIMRLSRNIWINLFMSYNKELAEKSDVKTTKH</sequence>
<dbReference type="InterPro" id="IPR009325">
    <property type="entry name" value="DUF983"/>
</dbReference>
<dbReference type="OrthoDB" id="9790326at2"/>
<evidence type="ECO:0000313" key="2">
    <source>
        <dbReference type="EMBL" id="EPR72574.1"/>
    </source>
</evidence>
<reference evidence="2 3" key="1">
    <citation type="journal article" date="2013" name="Genome Announc.">
        <title>Draft Genome Sequence of Winogradskyella psychrotolerans RS-3T, Isolated from the Marine Transect of Kongsfjorden, Ny-Alesund, Svalbard, Arctic Ocean.</title>
        <authorList>
            <person name="Kumar Pinnaka A."/>
            <person name="Ara S."/>
            <person name="Singh A."/>
            <person name="Shivaji S."/>
        </authorList>
    </citation>
    <scope>NUCLEOTIDE SEQUENCE [LARGE SCALE GENOMIC DNA]</scope>
    <source>
        <strain evidence="2 3">RS-3</strain>
    </source>
</reference>
<evidence type="ECO:0000313" key="3">
    <source>
        <dbReference type="Proteomes" id="UP000014962"/>
    </source>
</evidence>
<organism evidence="2 3">
    <name type="scientific">Winogradskyella psychrotolerans RS-3</name>
    <dbReference type="NCBI Taxonomy" id="641526"/>
    <lineage>
        <taxon>Bacteria</taxon>
        <taxon>Pseudomonadati</taxon>
        <taxon>Bacteroidota</taxon>
        <taxon>Flavobacteriia</taxon>
        <taxon>Flavobacteriales</taxon>
        <taxon>Flavobacteriaceae</taxon>
        <taxon>Winogradskyella</taxon>
    </lineage>
</organism>
<dbReference type="Pfam" id="PF06170">
    <property type="entry name" value="DUF983"/>
    <property type="match status" value="1"/>
</dbReference>
<keyword evidence="1" id="KW-1133">Transmembrane helix</keyword>
<feature type="transmembrane region" description="Helical" evidence="1">
    <location>
        <begin position="62"/>
        <end position="83"/>
    </location>
</feature>
<keyword evidence="3" id="KW-1185">Reference proteome</keyword>
<dbReference type="eggNOG" id="COG5349">
    <property type="taxonomic scope" value="Bacteria"/>
</dbReference>
<dbReference type="Proteomes" id="UP000014962">
    <property type="component" value="Unassembled WGS sequence"/>
</dbReference>
<dbReference type="RefSeq" id="WP_020896468.1">
    <property type="nucleotide sequence ID" value="NZ_ATMR01000117.1"/>
</dbReference>
<gene>
    <name evidence="2" type="ORF">ADIWIN_2464</name>
</gene>
<feature type="transmembrane region" description="Helical" evidence="1">
    <location>
        <begin position="89"/>
        <end position="108"/>
    </location>
</feature>
<keyword evidence="1" id="KW-0472">Membrane</keyword>
<dbReference type="EMBL" id="ATMR01000117">
    <property type="protein sequence ID" value="EPR72574.1"/>
    <property type="molecule type" value="Genomic_DNA"/>
</dbReference>
<protein>
    <recommendedName>
        <fullName evidence="4">DUF983 domain-containing protein</fullName>
    </recommendedName>
</protein>
<evidence type="ECO:0000256" key="1">
    <source>
        <dbReference type="SAM" id="Phobius"/>
    </source>
</evidence>
<dbReference type="PATRIC" id="fig|641526.4.peg.2447"/>
<dbReference type="AlphaFoldDB" id="S7X0M8"/>